<protein>
    <recommendedName>
        <fullName evidence="3">Porin</fullName>
    </recommendedName>
</protein>
<evidence type="ECO:0008006" key="3">
    <source>
        <dbReference type="Google" id="ProtNLM"/>
    </source>
</evidence>
<dbReference type="EnsemblBacteria" id="ABF39748">
    <property type="protein sequence ID" value="ABF39748"/>
    <property type="gene ID" value="Acid345_0743"/>
</dbReference>
<dbReference type="SUPFAM" id="SSF56935">
    <property type="entry name" value="Porins"/>
    <property type="match status" value="1"/>
</dbReference>
<accession>Q1ITQ2</accession>
<dbReference type="EMBL" id="CP000360">
    <property type="protein sequence ID" value="ABF39748.1"/>
    <property type="molecule type" value="Genomic_DNA"/>
</dbReference>
<dbReference type="Proteomes" id="UP000002432">
    <property type="component" value="Chromosome"/>
</dbReference>
<name>Q1ITQ2_KORVE</name>
<dbReference type="HOGENOM" id="CLU_443299_0_0_0"/>
<sequence>MGGRSNRTGWLLIVAIVFCIRAGAQVELYGVDLKSNGNFSFGYSSDFNDTSSDHGLYLGADANVNGFYYSPNFLSFSVQPYYQRSQANSDFQSLTNSSGLNSTVNIFSGSHFPGTVSYSYAKDSTGQFGIPGSQQGLLTNGNGSGFGIGWGVMLPGLPKLNFNFNDNSNENTIYGSDAKAKNDQKNFSVQEFYAWDGWQTGAGYSHFNSDATFPSFLEGVENPHTTTSSNQYQFSANHPLPKNGTFSASFNRNSYDSTYSDDRPTVNSNGTVDNFNTVFTMRPTNRLSLAADGNYTDNAMDQFTEQVISAGGAVPTYSLGTVRAFRVNTSAGYILTKNLFVSGDVAHQEQFFMGDEFKLTTYGGNVAYNYARPLFGALNFSFGAYDGATQDGHTGLGLTANVNFNRKIHQWDVDAYFDYAQNVQTLLIFYTASSMTYGGHVMKKFGDRTFWNTTYAAGQTAFSTDNNGGSRTDSLSTSVMYKRIQANAFWSQSNGESILTPSGLLSVPGNLPPGVISPNEIVFFNSKAYGFGLSSLLFRRLTINGGYSKANGGTNSVSSLYSSDTEIWRAQMRYRFRKLYLDAGYTRFYQNVGSSSTLPSAVSSYFVGVSRWFNFF</sequence>
<gene>
    <name evidence="1" type="ordered locus">Acid345_0743</name>
</gene>
<dbReference type="AlphaFoldDB" id="Q1ITQ2"/>
<evidence type="ECO:0000313" key="1">
    <source>
        <dbReference type="EMBL" id="ABF39748.1"/>
    </source>
</evidence>
<evidence type="ECO:0000313" key="2">
    <source>
        <dbReference type="Proteomes" id="UP000002432"/>
    </source>
</evidence>
<reference evidence="1 2" key="1">
    <citation type="journal article" date="2009" name="Appl. Environ. Microbiol.">
        <title>Three genomes from the phylum Acidobacteria provide insight into the lifestyles of these microorganisms in soils.</title>
        <authorList>
            <person name="Ward N.L."/>
            <person name="Challacombe J.F."/>
            <person name="Janssen P.H."/>
            <person name="Henrissat B."/>
            <person name="Coutinho P.M."/>
            <person name="Wu M."/>
            <person name="Xie G."/>
            <person name="Haft D.H."/>
            <person name="Sait M."/>
            <person name="Badger J."/>
            <person name="Barabote R.D."/>
            <person name="Bradley B."/>
            <person name="Brettin T.S."/>
            <person name="Brinkac L.M."/>
            <person name="Bruce D."/>
            <person name="Creasy T."/>
            <person name="Daugherty S.C."/>
            <person name="Davidsen T.M."/>
            <person name="DeBoy R.T."/>
            <person name="Detter J.C."/>
            <person name="Dodson R.J."/>
            <person name="Durkin A.S."/>
            <person name="Ganapathy A."/>
            <person name="Gwinn-Giglio M."/>
            <person name="Han C.S."/>
            <person name="Khouri H."/>
            <person name="Kiss H."/>
            <person name="Kothari S.P."/>
            <person name="Madupu R."/>
            <person name="Nelson K.E."/>
            <person name="Nelson W.C."/>
            <person name="Paulsen I."/>
            <person name="Penn K."/>
            <person name="Ren Q."/>
            <person name="Rosovitz M.J."/>
            <person name="Selengut J.D."/>
            <person name="Shrivastava S."/>
            <person name="Sullivan S.A."/>
            <person name="Tapia R."/>
            <person name="Thompson L.S."/>
            <person name="Watkins K.L."/>
            <person name="Yang Q."/>
            <person name="Yu C."/>
            <person name="Zafar N."/>
            <person name="Zhou L."/>
            <person name="Kuske C.R."/>
        </authorList>
    </citation>
    <scope>NUCLEOTIDE SEQUENCE [LARGE SCALE GENOMIC DNA]</scope>
    <source>
        <strain evidence="1 2">Ellin345</strain>
    </source>
</reference>
<organism evidence="1 2">
    <name type="scientific">Koribacter versatilis (strain Ellin345)</name>
    <dbReference type="NCBI Taxonomy" id="204669"/>
    <lineage>
        <taxon>Bacteria</taxon>
        <taxon>Pseudomonadati</taxon>
        <taxon>Acidobacteriota</taxon>
        <taxon>Terriglobia</taxon>
        <taxon>Terriglobales</taxon>
        <taxon>Candidatus Korobacteraceae</taxon>
        <taxon>Candidatus Korobacter</taxon>
    </lineage>
</organism>
<dbReference type="KEGG" id="aba:Acid345_0743"/>
<keyword evidence="2" id="KW-1185">Reference proteome</keyword>
<proteinExistence type="predicted"/>
<dbReference type="STRING" id="204669.Acid345_0743"/>